<reference evidence="9" key="1">
    <citation type="submission" date="2014-05" db="EMBL/GenBank/DDBJ databases">
        <title>The transcriptome of the halophilic microalga Tetraselmis sp. GSL018 isolated from the Great Salt Lake, Utah.</title>
        <authorList>
            <person name="Jinkerson R.E."/>
            <person name="D'Adamo S."/>
            <person name="Posewitz M.C."/>
        </authorList>
    </citation>
    <scope>NUCLEOTIDE SEQUENCE</scope>
    <source>
        <strain evidence="9">GSL018</strain>
    </source>
</reference>
<gene>
    <name evidence="9" type="primary">MKRN</name>
    <name evidence="9" type="ORF">TSPGSL018_11643</name>
</gene>
<evidence type="ECO:0000313" key="9">
    <source>
        <dbReference type="EMBL" id="JAC79873.1"/>
    </source>
</evidence>
<feature type="domain" description="C3H1-type" evidence="8">
    <location>
        <begin position="157"/>
        <end position="185"/>
    </location>
</feature>
<organism evidence="9">
    <name type="scientific">Tetraselmis sp. GSL018</name>
    <dbReference type="NCBI Taxonomy" id="582737"/>
    <lineage>
        <taxon>Eukaryota</taxon>
        <taxon>Viridiplantae</taxon>
        <taxon>Chlorophyta</taxon>
        <taxon>core chlorophytes</taxon>
        <taxon>Chlorodendrophyceae</taxon>
        <taxon>Chlorodendrales</taxon>
        <taxon>Chlorodendraceae</taxon>
        <taxon>Tetraselmis</taxon>
    </lineage>
</organism>
<dbReference type="InterPro" id="IPR036855">
    <property type="entry name" value="Znf_CCCH_sf"/>
</dbReference>
<dbReference type="Pfam" id="PF13639">
    <property type="entry name" value="zf-RING_2"/>
    <property type="match status" value="1"/>
</dbReference>
<accession>A0A061S6I4</accession>
<dbReference type="PROSITE" id="PS50089">
    <property type="entry name" value="ZF_RING_2"/>
    <property type="match status" value="1"/>
</dbReference>
<keyword evidence="2 5" id="KW-0479">Metal-binding</keyword>
<name>A0A061S6I4_9CHLO</name>
<protein>
    <submittedName>
        <fullName evidence="9">E3 ubiquitin-protein ligase makorin</fullName>
    </submittedName>
</protein>
<evidence type="ECO:0000256" key="1">
    <source>
        <dbReference type="ARBA" id="ARBA00022679"/>
    </source>
</evidence>
<evidence type="ECO:0000256" key="3">
    <source>
        <dbReference type="ARBA" id="ARBA00022771"/>
    </source>
</evidence>
<feature type="zinc finger region" description="C3H1-type" evidence="5">
    <location>
        <begin position="311"/>
        <end position="340"/>
    </location>
</feature>
<dbReference type="InterPro" id="IPR045072">
    <property type="entry name" value="MKRN-like"/>
</dbReference>
<feature type="domain" description="C3H1-type" evidence="8">
    <location>
        <begin position="3"/>
        <end position="30"/>
    </location>
</feature>
<dbReference type="Gene3D" id="6.10.250.3220">
    <property type="match status" value="1"/>
</dbReference>
<keyword evidence="4 5" id="KW-0862">Zinc</keyword>
<dbReference type="Pfam" id="PF00642">
    <property type="entry name" value="zf-CCCH"/>
    <property type="match status" value="1"/>
</dbReference>
<dbReference type="Gene3D" id="4.10.1000.10">
    <property type="entry name" value="Zinc finger, CCCH-type"/>
    <property type="match status" value="1"/>
</dbReference>
<feature type="domain" description="C3H1-type" evidence="8">
    <location>
        <begin position="311"/>
        <end position="340"/>
    </location>
</feature>
<dbReference type="AlphaFoldDB" id="A0A061S6I4"/>
<keyword evidence="1" id="KW-0808">Transferase</keyword>
<evidence type="ECO:0000259" key="8">
    <source>
        <dbReference type="PROSITE" id="PS50103"/>
    </source>
</evidence>
<dbReference type="SUPFAM" id="SSF90229">
    <property type="entry name" value="CCCH zinc finger"/>
    <property type="match status" value="3"/>
</dbReference>
<feature type="region of interest" description="Disordered" evidence="6">
    <location>
        <begin position="59"/>
        <end position="86"/>
    </location>
</feature>
<feature type="domain" description="C3H1-type" evidence="8">
    <location>
        <begin position="31"/>
        <end position="58"/>
    </location>
</feature>
<feature type="domain" description="RING-type" evidence="7">
    <location>
        <begin position="227"/>
        <end position="282"/>
    </location>
</feature>
<dbReference type="GO" id="GO:0061630">
    <property type="term" value="F:ubiquitin protein ligase activity"/>
    <property type="evidence" value="ECO:0007669"/>
    <property type="project" value="InterPro"/>
</dbReference>
<dbReference type="SUPFAM" id="SSF57850">
    <property type="entry name" value="RING/U-box"/>
    <property type="match status" value="1"/>
</dbReference>
<dbReference type="Pfam" id="PF14608">
    <property type="entry name" value="zf-CCCH_2"/>
    <property type="match status" value="2"/>
</dbReference>
<dbReference type="SMART" id="SM00356">
    <property type="entry name" value="ZnF_C3H1"/>
    <property type="match status" value="4"/>
</dbReference>
<dbReference type="EMBL" id="GBEZ01005436">
    <property type="protein sequence ID" value="JAC79873.1"/>
    <property type="molecule type" value="Transcribed_RNA"/>
</dbReference>
<feature type="zinc finger region" description="C3H1-type" evidence="5">
    <location>
        <begin position="3"/>
        <end position="30"/>
    </location>
</feature>
<dbReference type="InterPro" id="IPR000571">
    <property type="entry name" value="Znf_CCCH"/>
</dbReference>
<dbReference type="InterPro" id="IPR017907">
    <property type="entry name" value="Znf_RING_CS"/>
</dbReference>
<evidence type="ECO:0000256" key="2">
    <source>
        <dbReference type="ARBA" id="ARBA00022723"/>
    </source>
</evidence>
<evidence type="ECO:0000256" key="6">
    <source>
        <dbReference type="SAM" id="MobiDB-lite"/>
    </source>
</evidence>
<dbReference type="GO" id="GO:0000209">
    <property type="term" value="P:protein polyubiquitination"/>
    <property type="evidence" value="ECO:0007669"/>
    <property type="project" value="InterPro"/>
</dbReference>
<proteinExistence type="predicted"/>
<dbReference type="PANTHER" id="PTHR11224">
    <property type="entry name" value="MAKORIN-RELATED"/>
    <property type="match status" value="1"/>
</dbReference>
<dbReference type="Gene3D" id="3.30.40.10">
    <property type="entry name" value="Zinc/RING finger domain, C3HC4 (zinc finger)"/>
    <property type="match status" value="1"/>
</dbReference>
<dbReference type="InterPro" id="IPR013083">
    <property type="entry name" value="Znf_RING/FYVE/PHD"/>
</dbReference>
<dbReference type="SMART" id="SM00184">
    <property type="entry name" value="RING"/>
    <property type="match status" value="1"/>
</dbReference>
<feature type="zinc finger region" description="C3H1-type" evidence="5">
    <location>
        <begin position="157"/>
        <end position="185"/>
    </location>
</feature>
<dbReference type="PROSITE" id="PS00518">
    <property type="entry name" value="ZF_RING_1"/>
    <property type="match status" value="1"/>
</dbReference>
<evidence type="ECO:0000259" key="7">
    <source>
        <dbReference type="PROSITE" id="PS50089"/>
    </source>
</evidence>
<dbReference type="CDD" id="cd16521">
    <property type="entry name" value="RING-HC_MKRN"/>
    <property type="match status" value="1"/>
</dbReference>
<feature type="zinc finger region" description="C3H1-type" evidence="5">
    <location>
        <begin position="31"/>
        <end position="58"/>
    </location>
</feature>
<evidence type="ECO:0000256" key="5">
    <source>
        <dbReference type="PROSITE-ProRule" id="PRU00723"/>
    </source>
</evidence>
<dbReference type="GO" id="GO:0008270">
    <property type="term" value="F:zinc ion binding"/>
    <property type="evidence" value="ECO:0007669"/>
    <property type="project" value="UniProtKB-KW"/>
</dbReference>
<dbReference type="InterPro" id="IPR001841">
    <property type="entry name" value="Znf_RING"/>
</dbReference>
<sequence>MSDSKEVLCRYYLQGVCRNGASCKFSHNLSDAPSMVCKFYLQGNCSYGASCRYDHVRPEFSKRQQQQPQSHDRAPRAVRDPEPNSPAAEQALSLRFAGLSSPSAAGEPSSVWSSAASHARLNLPDSLDHLGISAVDDDGDAQGLWEQRQPQREAMDPADIPICSQFAAFGFCSKGDACPKIHGNLCEVCLKYILHPYRPAEAAEHTSTCLVRKERAEAHLRSAEVECCICLEKVLSKASVSERKFGLMACDHAFCLSCIRDWRTHYTGIDVETALRTCPVCRTPTHFITPSLVWPETKEEKDTIVEGYKKKLASIDCKHFDRGNGTCPFGTSCFYRHMLPDGTLDRPTLRHCGNADGEVRILQPVLLSHFMDVPGSRTSQLVRRR</sequence>
<dbReference type="Pfam" id="PF18345">
    <property type="entry name" value="zf_CCCH_4"/>
    <property type="match status" value="1"/>
</dbReference>
<dbReference type="PROSITE" id="PS50103">
    <property type="entry name" value="ZF_C3H1"/>
    <property type="match status" value="4"/>
</dbReference>
<keyword evidence="3 5" id="KW-0863">Zinc-finger</keyword>
<feature type="compositionally biased region" description="Basic and acidic residues" evidence="6">
    <location>
        <begin position="70"/>
        <end position="82"/>
    </location>
</feature>
<evidence type="ECO:0000256" key="4">
    <source>
        <dbReference type="ARBA" id="ARBA00022833"/>
    </source>
</evidence>
<dbReference type="PANTHER" id="PTHR11224:SF10">
    <property type="entry name" value="IP09428P-RELATED"/>
    <property type="match status" value="1"/>
</dbReference>